<evidence type="ECO:0000313" key="2">
    <source>
        <dbReference type="Proteomes" id="UP001596380"/>
    </source>
</evidence>
<gene>
    <name evidence="1" type="ORF">ACFQKB_33385</name>
</gene>
<proteinExistence type="predicted"/>
<evidence type="ECO:0000313" key="1">
    <source>
        <dbReference type="EMBL" id="MFC6884693.1"/>
    </source>
</evidence>
<organism evidence="1 2">
    <name type="scientific">Actinomadura yumaensis</name>
    <dbReference type="NCBI Taxonomy" id="111807"/>
    <lineage>
        <taxon>Bacteria</taxon>
        <taxon>Bacillati</taxon>
        <taxon>Actinomycetota</taxon>
        <taxon>Actinomycetes</taxon>
        <taxon>Streptosporangiales</taxon>
        <taxon>Thermomonosporaceae</taxon>
        <taxon>Actinomadura</taxon>
    </lineage>
</organism>
<accession>A0ABW2CVP5</accession>
<comment type="caution">
    <text evidence="1">The sequence shown here is derived from an EMBL/GenBank/DDBJ whole genome shotgun (WGS) entry which is preliminary data.</text>
</comment>
<reference evidence="2" key="1">
    <citation type="journal article" date="2019" name="Int. J. Syst. Evol. Microbiol.">
        <title>The Global Catalogue of Microorganisms (GCM) 10K type strain sequencing project: providing services to taxonomists for standard genome sequencing and annotation.</title>
        <authorList>
            <consortium name="The Broad Institute Genomics Platform"/>
            <consortium name="The Broad Institute Genome Sequencing Center for Infectious Disease"/>
            <person name="Wu L."/>
            <person name="Ma J."/>
        </authorList>
    </citation>
    <scope>NUCLEOTIDE SEQUENCE [LARGE SCALE GENOMIC DNA]</scope>
    <source>
        <strain evidence="2">JCM 3369</strain>
    </source>
</reference>
<dbReference type="EMBL" id="JBHSXS010000029">
    <property type="protein sequence ID" value="MFC6884693.1"/>
    <property type="molecule type" value="Genomic_DNA"/>
</dbReference>
<sequence length="81" mass="8128">MSKASFTEPVSHRATALELIQQLQTLSEGASGDGAVVSLAAQVLGHALLDVAKAVRDSAGTEVSLKLVPSVQSEPTGAAGT</sequence>
<name>A0ABW2CVP5_9ACTN</name>
<protein>
    <submittedName>
        <fullName evidence="1">Uncharacterized protein</fullName>
    </submittedName>
</protein>
<dbReference type="RefSeq" id="WP_160823313.1">
    <property type="nucleotide sequence ID" value="NZ_JBHSXE010000001.1"/>
</dbReference>
<keyword evidence="2" id="KW-1185">Reference proteome</keyword>
<dbReference type="Proteomes" id="UP001596380">
    <property type="component" value="Unassembled WGS sequence"/>
</dbReference>